<dbReference type="PANTHER" id="PTHR48034">
    <property type="entry name" value="TRANSFORMER-2 SEX-DETERMINING PROTEIN-RELATED"/>
    <property type="match status" value="1"/>
</dbReference>
<feature type="compositionally biased region" description="Basic and acidic residues" evidence="2">
    <location>
        <begin position="49"/>
        <end position="72"/>
    </location>
</feature>
<keyword evidence="5" id="KW-1185">Reference proteome</keyword>
<feature type="domain" description="RRM" evidence="3">
    <location>
        <begin position="217"/>
        <end position="291"/>
    </location>
</feature>
<dbReference type="SUPFAM" id="SSF54928">
    <property type="entry name" value="RNA-binding domain, RBD"/>
    <property type="match status" value="2"/>
</dbReference>
<dbReference type="EMBL" id="JAABOA010000139">
    <property type="protein sequence ID" value="KAF9585678.1"/>
    <property type="molecule type" value="Genomic_DNA"/>
</dbReference>
<sequence>MGEKLGSREDTPTIHEPGCPESPLPSGVSAGPSHCPTEDHCLTPTSPPQDHDSPFTRLQLDEVQHPKERWKDTTSMAHGPILPRTHNQGEPQDKKLEEPCSSSSGPITASEVVNEDGPTDDEQEASGETVRGEPKACLFVASLAATRTDAQLVDSVTAHFKEWGTLLNVKVLKDSMQRPYSFVQFENVEDAQRAMAEAQNTVVDGRHIRIEQARVNRTLFIVRFARTMNEQDLTEVLRQYGPLEDVSIFHDLGINRSRRYAFAKYAYRDDAIKAYVALRSESVWTVEWAPNLTPQSRVEKESVFIGQLNPDQITERDLRERFGEYGTIVHVDLIRRNKPGIEKPMAYAFIEFDDEHSARRAIEHENTATFQGYTIRVQHRESNEFRAQRQSVAQQAARGLSSGRSGSHGAVVPAVSMADFGGSFSPYKSQGYGRGMYYPGWNPYLPSSTTMSPGSFVPRYPQGMVYPQGGSANASSAQEASHSFFQGMNLYNSQGNIQVSERIMVVVRHGH</sequence>
<comment type="caution">
    <text evidence="4">The sequence shown here is derived from an EMBL/GenBank/DDBJ whole genome shotgun (WGS) entry which is preliminary data.</text>
</comment>
<protein>
    <recommendedName>
        <fullName evidence="3">RRM domain-containing protein</fullName>
    </recommendedName>
</protein>
<dbReference type="CDD" id="cd00590">
    <property type="entry name" value="RRM_SF"/>
    <property type="match status" value="1"/>
</dbReference>
<keyword evidence="1" id="KW-0694">RNA-binding</keyword>
<feature type="domain" description="RRM" evidence="3">
    <location>
        <begin position="136"/>
        <end position="215"/>
    </location>
</feature>
<dbReference type="InterPro" id="IPR035979">
    <property type="entry name" value="RBD_domain_sf"/>
</dbReference>
<dbReference type="Proteomes" id="UP000780801">
    <property type="component" value="Unassembled WGS sequence"/>
</dbReference>
<dbReference type="PROSITE" id="PS50102">
    <property type="entry name" value="RRM"/>
    <property type="match status" value="3"/>
</dbReference>
<proteinExistence type="predicted"/>
<accession>A0A9P6G1A6</accession>
<evidence type="ECO:0000256" key="2">
    <source>
        <dbReference type="SAM" id="MobiDB-lite"/>
    </source>
</evidence>
<dbReference type="SMART" id="SM00360">
    <property type="entry name" value="RRM"/>
    <property type="match status" value="3"/>
</dbReference>
<dbReference type="OrthoDB" id="410044at2759"/>
<dbReference type="InterPro" id="IPR034352">
    <property type="entry name" value="Rim4_RRM1"/>
</dbReference>
<dbReference type="InterPro" id="IPR000504">
    <property type="entry name" value="RRM_dom"/>
</dbReference>
<name>A0A9P6G1A6_9FUNG</name>
<dbReference type="Gene3D" id="3.30.70.330">
    <property type="match status" value="3"/>
</dbReference>
<reference evidence="4" key="1">
    <citation type="journal article" date="2020" name="Fungal Divers.">
        <title>Resolving the Mortierellaceae phylogeny through synthesis of multi-gene phylogenetics and phylogenomics.</title>
        <authorList>
            <person name="Vandepol N."/>
            <person name="Liber J."/>
            <person name="Desiro A."/>
            <person name="Na H."/>
            <person name="Kennedy M."/>
            <person name="Barry K."/>
            <person name="Grigoriev I.V."/>
            <person name="Miller A.N."/>
            <person name="O'Donnell K."/>
            <person name="Stajich J.E."/>
            <person name="Bonito G."/>
        </authorList>
    </citation>
    <scope>NUCLEOTIDE SEQUENCE</scope>
    <source>
        <strain evidence="4">KOD1015</strain>
    </source>
</reference>
<organism evidence="4 5">
    <name type="scientific">Lunasporangiospora selenospora</name>
    <dbReference type="NCBI Taxonomy" id="979761"/>
    <lineage>
        <taxon>Eukaryota</taxon>
        <taxon>Fungi</taxon>
        <taxon>Fungi incertae sedis</taxon>
        <taxon>Mucoromycota</taxon>
        <taxon>Mortierellomycotina</taxon>
        <taxon>Mortierellomycetes</taxon>
        <taxon>Mortierellales</taxon>
        <taxon>Mortierellaceae</taxon>
        <taxon>Lunasporangiospora</taxon>
    </lineage>
</organism>
<evidence type="ECO:0000313" key="5">
    <source>
        <dbReference type="Proteomes" id="UP000780801"/>
    </source>
</evidence>
<feature type="region of interest" description="Disordered" evidence="2">
    <location>
        <begin position="1"/>
        <end position="131"/>
    </location>
</feature>
<dbReference type="GO" id="GO:0003723">
    <property type="term" value="F:RNA binding"/>
    <property type="evidence" value="ECO:0007669"/>
    <property type="project" value="UniProtKB-UniRule"/>
</dbReference>
<evidence type="ECO:0000259" key="3">
    <source>
        <dbReference type="PROSITE" id="PS50102"/>
    </source>
</evidence>
<feature type="compositionally biased region" description="Basic and acidic residues" evidence="2">
    <location>
        <begin position="1"/>
        <end position="13"/>
    </location>
</feature>
<dbReference type="CDD" id="cd12453">
    <property type="entry name" value="RRM1_RIM4_like"/>
    <property type="match status" value="1"/>
</dbReference>
<gene>
    <name evidence="4" type="ORF">BGW38_001261</name>
</gene>
<dbReference type="InterPro" id="IPR012677">
    <property type="entry name" value="Nucleotide-bd_a/b_plait_sf"/>
</dbReference>
<dbReference type="AlphaFoldDB" id="A0A9P6G1A6"/>
<evidence type="ECO:0000256" key="1">
    <source>
        <dbReference type="PROSITE-ProRule" id="PRU00176"/>
    </source>
</evidence>
<dbReference type="Pfam" id="PF00076">
    <property type="entry name" value="RRM_1"/>
    <property type="match status" value="3"/>
</dbReference>
<dbReference type="InterPro" id="IPR050441">
    <property type="entry name" value="RBM"/>
</dbReference>
<feature type="domain" description="RRM" evidence="3">
    <location>
        <begin position="301"/>
        <end position="382"/>
    </location>
</feature>
<evidence type="ECO:0000313" key="4">
    <source>
        <dbReference type="EMBL" id="KAF9585678.1"/>
    </source>
</evidence>
<feature type="compositionally biased region" description="Acidic residues" evidence="2">
    <location>
        <begin position="113"/>
        <end position="125"/>
    </location>
</feature>